<feature type="compositionally biased region" description="Basic residues" evidence="2">
    <location>
        <begin position="196"/>
        <end position="217"/>
    </location>
</feature>
<feature type="signal peptide" evidence="3">
    <location>
        <begin position="1"/>
        <end position="19"/>
    </location>
</feature>
<keyword evidence="6" id="KW-1185">Reference proteome</keyword>
<evidence type="ECO:0000259" key="4">
    <source>
        <dbReference type="Pfam" id="PF10159"/>
    </source>
</evidence>
<name>A0AAD1ZRX4_9LAMI</name>
<dbReference type="Proteomes" id="UP000834106">
    <property type="component" value="Chromosome 12"/>
</dbReference>
<dbReference type="AlphaFoldDB" id="A0AAD1ZRX4"/>
<evidence type="ECO:0000313" key="5">
    <source>
        <dbReference type="EMBL" id="CAI9773061.1"/>
    </source>
</evidence>
<dbReference type="InterPro" id="IPR019315">
    <property type="entry name" value="MMTA2_N"/>
</dbReference>
<feature type="region of interest" description="Disordered" evidence="2">
    <location>
        <begin position="154"/>
        <end position="238"/>
    </location>
</feature>
<evidence type="ECO:0000256" key="2">
    <source>
        <dbReference type="SAM" id="MobiDB-lite"/>
    </source>
</evidence>
<feature type="coiled-coil region" evidence="1">
    <location>
        <begin position="73"/>
        <end position="104"/>
    </location>
</feature>
<evidence type="ECO:0000313" key="6">
    <source>
        <dbReference type="Proteomes" id="UP000834106"/>
    </source>
</evidence>
<feature type="compositionally biased region" description="Low complexity" evidence="2">
    <location>
        <begin position="159"/>
        <end position="168"/>
    </location>
</feature>
<keyword evidence="1" id="KW-0175">Coiled coil</keyword>
<organism evidence="5 6">
    <name type="scientific">Fraxinus pennsylvanica</name>
    <dbReference type="NCBI Taxonomy" id="56036"/>
    <lineage>
        <taxon>Eukaryota</taxon>
        <taxon>Viridiplantae</taxon>
        <taxon>Streptophyta</taxon>
        <taxon>Embryophyta</taxon>
        <taxon>Tracheophyta</taxon>
        <taxon>Spermatophyta</taxon>
        <taxon>Magnoliopsida</taxon>
        <taxon>eudicotyledons</taxon>
        <taxon>Gunneridae</taxon>
        <taxon>Pentapetalae</taxon>
        <taxon>asterids</taxon>
        <taxon>lamiids</taxon>
        <taxon>Lamiales</taxon>
        <taxon>Oleaceae</taxon>
        <taxon>Oleeae</taxon>
        <taxon>Fraxinus</taxon>
    </lineage>
</organism>
<gene>
    <name evidence="5" type="ORF">FPE_LOCUS20491</name>
</gene>
<dbReference type="PANTHER" id="PTHR14580:SF0">
    <property type="entry name" value="MULTIPLE MYELOMA TUMOR-ASSOCIATED PROTEIN 2"/>
    <property type="match status" value="1"/>
</dbReference>
<evidence type="ECO:0000256" key="1">
    <source>
        <dbReference type="SAM" id="Coils"/>
    </source>
</evidence>
<dbReference type="PANTHER" id="PTHR14580">
    <property type="entry name" value="MULTIPLE MYELOMA TUMOR-ASSOCIATED PROTEIN 2 FAMILY MEMBER"/>
    <property type="match status" value="1"/>
</dbReference>
<accession>A0AAD1ZRX4</accession>
<reference evidence="5" key="1">
    <citation type="submission" date="2023-05" db="EMBL/GenBank/DDBJ databases">
        <authorList>
            <person name="Huff M."/>
        </authorList>
    </citation>
    <scope>NUCLEOTIDE SEQUENCE</scope>
</reference>
<proteinExistence type="predicted"/>
<protein>
    <recommendedName>
        <fullName evidence="4">Multiple myeloma tumor-associated protein 2-like N-terminal domain-containing protein</fullName>
    </recommendedName>
</protein>
<feature type="domain" description="Multiple myeloma tumor-associated protein 2-like N-terminal" evidence="4">
    <location>
        <begin position="33"/>
        <end position="103"/>
    </location>
</feature>
<evidence type="ECO:0000256" key="3">
    <source>
        <dbReference type="SAM" id="SignalP"/>
    </source>
</evidence>
<dbReference type="InterPro" id="IPR039207">
    <property type="entry name" value="MMTAG2-like"/>
</dbReference>
<dbReference type="EMBL" id="OU503047">
    <property type="protein sequence ID" value="CAI9773061.1"/>
    <property type="molecule type" value="Genomic_DNA"/>
</dbReference>
<dbReference type="Pfam" id="PF10159">
    <property type="entry name" value="MMtag"/>
    <property type="match status" value="1"/>
</dbReference>
<feature type="chain" id="PRO_5041980504" description="Multiple myeloma tumor-associated protein 2-like N-terminal domain-containing protein" evidence="3">
    <location>
        <begin position="20"/>
        <end position="238"/>
    </location>
</feature>
<sequence length="238" mass="27223">MGIKELMIMVLFICSFCSAASTTPLGKNSSLVQITWEDVKADKHRENYLGHSLKAPVGRWQKGKDLHWYARDKKSEAANSEAIKEEVQRIKEEEEQAMREALGLAPKRAKKSQGNRLDKHEFAELVKRGSTAEDLGAGHAEAAQVQGLGLSKVPRPWEESSLPASLESESFEKMSTPMPIAPARKDEEESEDESSRKKRKREEKRREKHEKREKRHSRASDDKRKHNKEKGKRRHDSD</sequence>
<keyword evidence="3" id="KW-0732">Signal</keyword>
<feature type="compositionally biased region" description="Basic residues" evidence="2">
    <location>
        <begin position="225"/>
        <end position="238"/>
    </location>
</feature>